<comment type="catalytic activity">
    <reaction evidence="12">
        <text>Couples ATP hydrolysis with the unwinding of duplex DNA by translocating in the 3'-5' direction.</text>
        <dbReference type="EC" id="5.6.2.4"/>
    </reaction>
</comment>
<evidence type="ECO:0000256" key="13">
    <source>
        <dbReference type="ARBA" id="ARBA00034808"/>
    </source>
</evidence>
<evidence type="ECO:0000256" key="12">
    <source>
        <dbReference type="ARBA" id="ARBA00034617"/>
    </source>
</evidence>
<comment type="catalytic activity">
    <reaction evidence="14">
        <text>ATP + H2O = ADP + phosphate + H(+)</text>
        <dbReference type="Rhea" id="RHEA:13065"/>
        <dbReference type="ChEBI" id="CHEBI:15377"/>
        <dbReference type="ChEBI" id="CHEBI:15378"/>
        <dbReference type="ChEBI" id="CHEBI:30616"/>
        <dbReference type="ChEBI" id="CHEBI:43474"/>
        <dbReference type="ChEBI" id="CHEBI:456216"/>
        <dbReference type="EC" id="5.6.2.4"/>
    </reaction>
</comment>
<dbReference type="InterPro" id="IPR011604">
    <property type="entry name" value="PDDEXK-like_dom_sf"/>
</dbReference>
<dbReference type="InterPro" id="IPR000212">
    <property type="entry name" value="DNA_helicase_UvrD/REP"/>
</dbReference>
<evidence type="ECO:0000256" key="1">
    <source>
        <dbReference type="ARBA" id="ARBA00009922"/>
    </source>
</evidence>
<evidence type="ECO:0000256" key="4">
    <source>
        <dbReference type="ARBA" id="ARBA00022763"/>
    </source>
</evidence>
<dbReference type="Proteomes" id="UP000179242">
    <property type="component" value="Unassembled WGS sequence"/>
</dbReference>
<dbReference type="GO" id="GO:0033202">
    <property type="term" value="C:DNA helicase complex"/>
    <property type="evidence" value="ECO:0007669"/>
    <property type="project" value="TreeGrafter"/>
</dbReference>
<dbReference type="GO" id="GO:0003677">
    <property type="term" value="F:DNA binding"/>
    <property type="evidence" value="ECO:0007669"/>
    <property type="project" value="UniProtKB-KW"/>
</dbReference>
<evidence type="ECO:0000313" key="19">
    <source>
        <dbReference type="Proteomes" id="UP000179242"/>
    </source>
</evidence>
<keyword evidence="9" id="KW-0238">DNA-binding</keyword>
<dbReference type="PANTHER" id="PTHR11070">
    <property type="entry name" value="UVRD / RECB / PCRA DNA HELICASE FAMILY MEMBER"/>
    <property type="match status" value="1"/>
</dbReference>
<evidence type="ECO:0000256" key="7">
    <source>
        <dbReference type="ARBA" id="ARBA00022839"/>
    </source>
</evidence>
<dbReference type="Pfam" id="PF12705">
    <property type="entry name" value="PDDEXK_1"/>
    <property type="match status" value="1"/>
</dbReference>
<keyword evidence="5 15" id="KW-0378">Hydrolase</keyword>
<dbReference type="GO" id="GO:0043138">
    <property type="term" value="F:3'-5' DNA helicase activity"/>
    <property type="evidence" value="ECO:0007669"/>
    <property type="project" value="UniProtKB-EC"/>
</dbReference>
<dbReference type="Gene3D" id="3.90.320.10">
    <property type="match status" value="1"/>
</dbReference>
<dbReference type="PROSITE" id="PS51198">
    <property type="entry name" value="UVRD_HELICASE_ATP_BIND"/>
    <property type="match status" value="1"/>
</dbReference>
<dbReference type="CDD" id="cd17932">
    <property type="entry name" value="DEXQc_UvrD"/>
    <property type="match status" value="1"/>
</dbReference>
<dbReference type="InterPro" id="IPR011335">
    <property type="entry name" value="Restrct_endonuc-II-like"/>
</dbReference>
<dbReference type="Pfam" id="PF00580">
    <property type="entry name" value="UvrD-helicase"/>
    <property type="match status" value="1"/>
</dbReference>
<evidence type="ECO:0000259" key="16">
    <source>
        <dbReference type="PROSITE" id="PS51198"/>
    </source>
</evidence>
<keyword evidence="11" id="KW-0413">Isomerase</keyword>
<evidence type="ECO:0000259" key="17">
    <source>
        <dbReference type="PROSITE" id="PS51217"/>
    </source>
</evidence>
<dbReference type="SUPFAM" id="SSF52540">
    <property type="entry name" value="P-loop containing nucleoside triphosphate hydrolases"/>
    <property type="match status" value="1"/>
</dbReference>
<evidence type="ECO:0000256" key="11">
    <source>
        <dbReference type="ARBA" id="ARBA00023235"/>
    </source>
</evidence>
<keyword evidence="8 15" id="KW-0067">ATP-binding</keyword>
<evidence type="ECO:0000256" key="10">
    <source>
        <dbReference type="ARBA" id="ARBA00023204"/>
    </source>
</evidence>
<dbReference type="InterPro" id="IPR038726">
    <property type="entry name" value="PDDEXK_AddAB-type"/>
</dbReference>
<feature type="domain" description="UvrD-like helicase ATP-binding" evidence="16">
    <location>
        <begin position="1"/>
        <end position="295"/>
    </location>
</feature>
<evidence type="ECO:0000256" key="15">
    <source>
        <dbReference type="PROSITE-ProRule" id="PRU00560"/>
    </source>
</evidence>
<evidence type="ECO:0000256" key="9">
    <source>
        <dbReference type="ARBA" id="ARBA00023125"/>
    </source>
</evidence>
<dbReference type="Gene3D" id="1.10.10.160">
    <property type="match status" value="1"/>
</dbReference>
<dbReference type="InterPro" id="IPR014016">
    <property type="entry name" value="UvrD-like_ATP-bd"/>
</dbReference>
<dbReference type="InterPro" id="IPR027417">
    <property type="entry name" value="P-loop_NTPase"/>
</dbReference>
<dbReference type="GO" id="GO:0005524">
    <property type="term" value="F:ATP binding"/>
    <property type="evidence" value="ECO:0007669"/>
    <property type="project" value="UniProtKB-UniRule"/>
</dbReference>
<dbReference type="GO" id="GO:0004527">
    <property type="term" value="F:exonuclease activity"/>
    <property type="evidence" value="ECO:0007669"/>
    <property type="project" value="UniProtKB-KW"/>
</dbReference>
<dbReference type="InterPro" id="IPR013986">
    <property type="entry name" value="DExx_box_DNA_helicase_dom_sf"/>
</dbReference>
<feature type="binding site" evidence="15">
    <location>
        <begin position="20"/>
        <end position="27"/>
    </location>
    <ligand>
        <name>ATP</name>
        <dbReference type="ChEBI" id="CHEBI:30616"/>
    </ligand>
</feature>
<keyword evidence="3 15" id="KW-0547">Nucleotide-binding</keyword>
<protein>
    <recommendedName>
        <fullName evidence="13">DNA 3'-5' helicase</fullName>
        <ecNumber evidence="13">5.6.2.4</ecNumber>
    </recommendedName>
</protein>
<gene>
    <name evidence="18" type="ORF">A2438_03415</name>
</gene>
<comment type="similarity">
    <text evidence="1">Belongs to the helicase family. UvrD subfamily.</text>
</comment>
<dbReference type="SUPFAM" id="SSF52980">
    <property type="entry name" value="Restriction endonuclease-like"/>
    <property type="match status" value="1"/>
</dbReference>
<evidence type="ECO:0000256" key="6">
    <source>
        <dbReference type="ARBA" id="ARBA00022806"/>
    </source>
</evidence>
<dbReference type="AlphaFoldDB" id="A0A1F4U6H3"/>
<dbReference type="GO" id="GO:0000725">
    <property type="term" value="P:recombinational repair"/>
    <property type="evidence" value="ECO:0007669"/>
    <property type="project" value="TreeGrafter"/>
</dbReference>
<dbReference type="PROSITE" id="PS51217">
    <property type="entry name" value="UVRD_HELICASE_CTER"/>
    <property type="match status" value="1"/>
</dbReference>
<accession>A0A1F4U6H3</accession>
<evidence type="ECO:0000256" key="5">
    <source>
        <dbReference type="ARBA" id="ARBA00022801"/>
    </source>
</evidence>
<dbReference type="Gene3D" id="1.10.486.10">
    <property type="entry name" value="PCRA, domain 4"/>
    <property type="match status" value="1"/>
</dbReference>
<evidence type="ECO:0000313" key="18">
    <source>
        <dbReference type="EMBL" id="OGC40501.1"/>
    </source>
</evidence>
<dbReference type="EMBL" id="MEUJ01000004">
    <property type="protein sequence ID" value="OGC40501.1"/>
    <property type="molecule type" value="Genomic_DNA"/>
</dbReference>
<dbReference type="Gene3D" id="3.40.50.300">
    <property type="entry name" value="P-loop containing nucleotide triphosphate hydrolases"/>
    <property type="match status" value="2"/>
</dbReference>
<dbReference type="GO" id="GO:0005829">
    <property type="term" value="C:cytosol"/>
    <property type="evidence" value="ECO:0007669"/>
    <property type="project" value="TreeGrafter"/>
</dbReference>
<dbReference type="EC" id="5.6.2.4" evidence="13"/>
<dbReference type="PANTHER" id="PTHR11070:SF48">
    <property type="entry name" value="ATP-DEPENDENT HELICASE_NUCLEASE SUBUNIT A"/>
    <property type="match status" value="1"/>
</dbReference>
<keyword evidence="6 15" id="KW-0347">Helicase</keyword>
<comment type="caution">
    <text evidence="18">The sequence shown here is derived from an EMBL/GenBank/DDBJ whole genome shotgun (WGS) entry which is preliminary data.</text>
</comment>
<keyword evidence="4" id="KW-0227">DNA damage</keyword>
<reference evidence="18 19" key="1">
    <citation type="journal article" date="2016" name="Nat. Commun.">
        <title>Thousands of microbial genomes shed light on interconnected biogeochemical processes in an aquifer system.</title>
        <authorList>
            <person name="Anantharaman K."/>
            <person name="Brown C.T."/>
            <person name="Hug L.A."/>
            <person name="Sharon I."/>
            <person name="Castelle C.J."/>
            <person name="Probst A.J."/>
            <person name="Thomas B.C."/>
            <person name="Singh A."/>
            <person name="Wilkins M.J."/>
            <person name="Karaoz U."/>
            <person name="Brodie E.L."/>
            <person name="Williams K.H."/>
            <person name="Hubbard S.S."/>
            <person name="Banfield J.F."/>
        </authorList>
    </citation>
    <scope>NUCLEOTIDE SEQUENCE [LARGE SCALE GENOMIC DNA]</scope>
</reference>
<keyword evidence="10" id="KW-0234">DNA repair</keyword>
<name>A0A1F4U6H3_UNCSA</name>
<feature type="domain" description="UvrD-like helicase C-terminal" evidence="17">
    <location>
        <begin position="296"/>
        <end position="592"/>
    </location>
</feature>
<evidence type="ECO:0000256" key="3">
    <source>
        <dbReference type="ARBA" id="ARBA00022741"/>
    </source>
</evidence>
<evidence type="ECO:0000256" key="2">
    <source>
        <dbReference type="ARBA" id="ARBA00022722"/>
    </source>
</evidence>
<dbReference type="Pfam" id="PF13361">
    <property type="entry name" value="UvrD_C"/>
    <property type="match status" value="1"/>
</dbReference>
<organism evidence="18 19">
    <name type="scientific">candidate division WOR-1 bacterium RIFOXYC2_FULL_46_14</name>
    <dbReference type="NCBI Taxonomy" id="1802587"/>
    <lineage>
        <taxon>Bacteria</taxon>
        <taxon>Bacillati</taxon>
        <taxon>Saganbacteria</taxon>
    </lineage>
</organism>
<proteinExistence type="inferred from homology"/>
<keyword evidence="2" id="KW-0540">Nuclease</keyword>
<dbReference type="InterPro" id="IPR014017">
    <property type="entry name" value="DNA_helicase_UvrD-like_C"/>
</dbReference>
<keyword evidence="7" id="KW-0269">Exonuclease</keyword>
<evidence type="ECO:0000256" key="14">
    <source>
        <dbReference type="ARBA" id="ARBA00048988"/>
    </source>
</evidence>
<sequence length="956" mass="109424">MDPEQKEAVVHDKGPLLIIAGAGTGKTTVITRRIAYLISSKRAKPGEILALTFTDKAADEMETRVDQLVPYGYIDVSISTFHAFGDRVLRDHALDLGLRPDYRVLSSAEQAVFFRDHIFQFPLKHYISLGDPIKHVEALLRVISRAKDEDVTPEEWLEKGVGAGTGAGKAEEKEKQKEIAKVYQKYQELKYKKDFLDFGDQVNLTLKLFREHPKILKEYQNKYKYILVDEFQDTNYAQFELLKLLAKKHKNITVVGCDDQAIYKFRGASISNILNFEKVFKNTKKVVLIRNYRSSQIILDAAYKLIQHNNPDRLEIRSKINKKLQAENPPQKTHLEHRNFDNVYSEADWIAQTIKTKVEAGEYKLSDFAILTRSNANAEPFKQSLNMLGLSHLSAGGGGLYSLPEVKMAVSFLRVIGDLSDSPSLYYLACSPLFELNALDLQKLNTFANRRNYTLHHVFTHLDSPEAEYQVLSDIGADTREKVKNIMASIAEYIDYAKDHSTGEVLYLFFKKSGYLKKLTGEHNEKSEQELKNIAEFFGKVREFQEVAEVDRVAEFVKYINILKEAGDDPASAQPDFDQEAVSILTVHKAKGLEFPVVFITCCVNEKFPVRNRKDPIELPEELIKDILPSGDFHIQEERRLFYVAMTRAKSELYLTSSLDYGGKRISKVSPFVLEALDQPRADVETLKRSAVEQIELFAPREKVVSKTNKKEGVLNLSFRQIDDYLTCPLKYKYVHIVKIPLLPNHQIIYGSALHKAVQVYHIAKKNGQKFSAKELERAFLDNWSSEGFISREHEELRLETGKTALKKFYNSQEKLGFVPHFVEEPFTIVREGVRVKGRFDRVDKRDGKVFIIDFKSSDVRTQEKADKKAKENLQLSIYALAWQHMFSNLPHRVELYFLDTGLIGSVEKDSKDLGKTWEKITRVADGINSDNYKAAPSSFNCQYCAYREVCPESMQ</sequence>
<evidence type="ECO:0000256" key="8">
    <source>
        <dbReference type="ARBA" id="ARBA00022840"/>
    </source>
</evidence>